<feature type="region of interest" description="Disordered" evidence="1">
    <location>
        <begin position="15"/>
        <end position="40"/>
    </location>
</feature>
<reference evidence="2" key="2">
    <citation type="submission" date="2019-07" db="EMBL/GenBank/DDBJ databases">
        <authorList>
            <person name="Yang Y."/>
            <person name="Bocs S."/>
            <person name="Baudouin L."/>
        </authorList>
    </citation>
    <scope>NUCLEOTIDE SEQUENCE</scope>
    <source>
        <tissue evidence="2">Spear leaf of Hainan Tall coconut</tissue>
    </source>
</reference>
<keyword evidence="3" id="KW-1185">Reference proteome</keyword>
<sequence length="127" mass="13630">MTIYLRSWGLSALGGSDARPDTRQQAIGPRQASSQTFGDVNRKELEEVLARADHAATQTDRAEEHASHLEGIVRDMISMLSAYFGVTGFEDMLAHISASALTLAPAPAPTLAPGDDNDDNDVDLSDF</sequence>
<accession>A0A8K0N3I7</accession>
<name>A0A8K0N3I7_COCNU</name>
<organism evidence="2 3">
    <name type="scientific">Cocos nucifera</name>
    <name type="common">Coconut palm</name>
    <dbReference type="NCBI Taxonomy" id="13894"/>
    <lineage>
        <taxon>Eukaryota</taxon>
        <taxon>Viridiplantae</taxon>
        <taxon>Streptophyta</taxon>
        <taxon>Embryophyta</taxon>
        <taxon>Tracheophyta</taxon>
        <taxon>Spermatophyta</taxon>
        <taxon>Magnoliopsida</taxon>
        <taxon>Liliopsida</taxon>
        <taxon>Arecaceae</taxon>
        <taxon>Arecoideae</taxon>
        <taxon>Cocoseae</taxon>
        <taxon>Attaleinae</taxon>
        <taxon>Cocos</taxon>
    </lineage>
</organism>
<feature type="region of interest" description="Disordered" evidence="1">
    <location>
        <begin position="105"/>
        <end position="127"/>
    </location>
</feature>
<proteinExistence type="predicted"/>
<comment type="caution">
    <text evidence="2">The sequence shown here is derived from an EMBL/GenBank/DDBJ whole genome shotgun (WGS) entry which is preliminary data.</text>
</comment>
<dbReference type="AlphaFoldDB" id="A0A8K0N3I7"/>
<evidence type="ECO:0000256" key="1">
    <source>
        <dbReference type="SAM" id="MobiDB-lite"/>
    </source>
</evidence>
<gene>
    <name evidence="2" type="ORF">COCNU_06G014490</name>
</gene>
<protein>
    <submittedName>
        <fullName evidence="2">Uncharacterized protein</fullName>
    </submittedName>
</protein>
<dbReference type="Proteomes" id="UP000797356">
    <property type="component" value="Chromosome 6"/>
</dbReference>
<dbReference type="EMBL" id="CM017877">
    <property type="protein sequence ID" value="KAG1347620.1"/>
    <property type="molecule type" value="Genomic_DNA"/>
</dbReference>
<evidence type="ECO:0000313" key="3">
    <source>
        <dbReference type="Proteomes" id="UP000797356"/>
    </source>
</evidence>
<reference evidence="2" key="1">
    <citation type="journal article" date="2017" name="Gigascience">
        <title>The genome draft of coconut (Cocos nucifera).</title>
        <authorList>
            <person name="Xiao Y."/>
            <person name="Xu P."/>
            <person name="Fan H."/>
            <person name="Baudouin L."/>
            <person name="Xia W."/>
            <person name="Bocs S."/>
            <person name="Xu J."/>
            <person name="Li Q."/>
            <person name="Guo A."/>
            <person name="Zhou L."/>
            <person name="Li J."/>
            <person name="Wu Y."/>
            <person name="Ma Z."/>
            <person name="Armero A."/>
            <person name="Issali A.E."/>
            <person name="Liu N."/>
            <person name="Peng M."/>
            <person name="Yang Y."/>
        </authorList>
    </citation>
    <scope>NUCLEOTIDE SEQUENCE</scope>
    <source>
        <tissue evidence="2">Spear leaf of Hainan Tall coconut</tissue>
    </source>
</reference>
<evidence type="ECO:0000313" key="2">
    <source>
        <dbReference type="EMBL" id="KAG1347620.1"/>
    </source>
</evidence>
<feature type="compositionally biased region" description="Acidic residues" evidence="1">
    <location>
        <begin position="115"/>
        <end position="127"/>
    </location>
</feature>